<gene>
    <name evidence="2" type="ORF">H5410_054051</name>
</gene>
<keyword evidence="1" id="KW-0812">Transmembrane</keyword>
<comment type="caution">
    <text evidence="2">The sequence shown here is derived from an EMBL/GenBank/DDBJ whole genome shotgun (WGS) entry which is preliminary data.</text>
</comment>
<feature type="transmembrane region" description="Helical" evidence="1">
    <location>
        <begin position="43"/>
        <end position="65"/>
    </location>
</feature>
<keyword evidence="1" id="KW-0472">Membrane</keyword>
<evidence type="ECO:0000313" key="3">
    <source>
        <dbReference type="Proteomes" id="UP000824120"/>
    </source>
</evidence>
<protein>
    <submittedName>
        <fullName evidence="2">Uncharacterized protein</fullName>
    </submittedName>
</protein>
<dbReference type="AlphaFoldDB" id="A0A9J5X925"/>
<reference evidence="2 3" key="1">
    <citation type="submission" date="2020-09" db="EMBL/GenBank/DDBJ databases">
        <title>De no assembly of potato wild relative species, Solanum commersonii.</title>
        <authorList>
            <person name="Cho K."/>
        </authorList>
    </citation>
    <scope>NUCLEOTIDE SEQUENCE [LARGE SCALE GENOMIC DNA]</scope>
    <source>
        <strain evidence="2">LZ3.2</strain>
        <tissue evidence="2">Leaf</tissue>
    </source>
</reference>
<accession>A0A9J5X925</accession>
<evidence type="ECO:0000256" key="1">
    <source>
        <dbReference type="SAM" id="Phobius"/>
    </source>
</evidence>
<dbReference type="EMBL" id="JACXVP010000010">
    <property type="protein sequence ID" value="KAG5583424.1"/>
    <property type="molecule type" value="Genomic_DNA"/>
</dbReference>
<feature type="non-terminal residue" evidence="2">
    <location>
        <position position="1"/>
    </location>
</feature>
<evidence type="ECO:0000313" key="2">
    <source>
        <dbReference type="EMBL" id="KAG5583424.1"/>
    </source>
</evidence>
<name>A0A9J5X925_SOLCO</name>
<keyword evidence="1" id="KW-1133">Transmembrane helix</keyword>
<sequence>RFYRVQAQFSLSLSSTETLDLVRRRRPKNAVDPDSDLLKPELFTIWVLLNFEVLIFESVLLLLGWQPQKHLLLGNSHRKP</sequence>
<keyword evidence="3" id="KW-1185">Reference proteome</keyword>
<organism evidence="2 3">
    <name type="scientific">Solanum commersonii</name>
    <name type="common">Commerson's wild potato</name>
    <name type="synonym">Commerson's nightshade</name>
    <dbReference type="NCBI Taxonomy" id="4109"/>
    <lineage>
        <taxon>Eukaryota</taxon>
        <taxon>Viridiplantae</taxon>
        <taxon>Streptophyta</taxon>
        <taxon>Embryophyta</taxon>
        <taxon>Tracheophyta</taxon>
        <taxon>Spermatophyta</taxon>
        <taxon>Magnoliopsida</taxon>
        <taxon>eudicotyledons</taxon>
        <taxon>Gunneridae</taxon>
        <taxon>Pentapetalae</taxon>
        <taxon>asterids</taxon>
        <taxon>lamiids</taxon>
        <taxon>Solanales</taxon>
        <taxon>Solanaceae</taxon>
        <taxon>Solanoideae</taxon>
        <taxon>Solaneae</taxon>
        <taxon>Solanum</taxon>
    </lineage>
</organism>
<dbReference type="Proteomes" id="UP000824120">
    <property type="component" value="Chromosome 10"/>
</dbReference>
<proteinExistence type="predicted"/>